<proteinExistence type="predicted"/>
<reference evidence="1 2" key="1">
    <citation type="submission" date="2019-03" db="EMBL/GenBank/DDBJ databases">
        <title>Genomic Encyclopedia of Type Strains, Phase III (KMG-III): the genomes of soil and plant-associated and newly described type strains.</title>
        <authorList>
            <person name="Whitman W."/>
        </authorList>
    </citation>
    <scope>NUCLEOTIDE SEQUENCE [LARGE SCALE GENOMIC DNA]</scope>
    <source>
        <strain evidence="1 2">CECT 8446</strain>
    </source>
</reference>
<name>A0A4R6T5D6_9BACT</name>
<evidence type="ECO:0008006" key="3">
    <source>
        <dbReference type="Google" id="ProtNLM"/>
    </source>
</evidence>
<comment type="caution">
    <text evidence="1">The sequence shown here is derived from an EMBL/GenBank/DDBJ whole genome shotgun (WGS) entry which is preliminary data.</text>
</comment>
<gene>
    <name evidence="1" type="ORF">DFQ04_3070</name>
</gene>
<dbReference type="InterPro" id="IPR036806">
    <property type="entry name" value="YozE_SAM-like_sf"/>
</dbReference>
<organism evidence="1 2">
    <name type="scientific">Algoriphagus boseongensis</name>
    <dbReference type="NCBI Taxonomy" id="1442587"/>
    <lineage>
        <taxon>Bacteria</taxon>
        <taxon>Pseudomonadati</taxon>
        <taxon>Bacteroidota</taxon>
        <taxon>Cytophagia</taxon>
        <taxon>Cytophagales</taxon>
        <taxon>Cyclobacteriaceae</taxon>
        <taxon>Algoriphagus</taxon>
    </lineage>
</organism>
<dbReference type="Gene3D" id="1.10.150.260">
    <property type="entry name" value="YozE SAM-like"/>
    <property type="match status" value="1"/>
</dbReference>
<sequence length="192" mass="22465">MKLIEFIIINSQKEESPLGDFCSDILRDPDFPFDSKMADQFQYLKSVALLNGLSEQYEILKSEYEYYIQDLDYERNHGINSKPDDSIRFKSGAWADLKSDFQFQSVLFVKGSKEYYKAYLIDDFQKKALFLEFNSPMQNPQPRIFEFMKAELLPKGELHSTESALVIFKMLRDSPLILNKFLIEKAIDLLLP</sequence>
<dbReference type="EMBL" id="SNYF01000008">
    <property type="protein sequence ID" value="TDQ15184.1"/>
    <property type="molecule type" value="Genomic_DNA"/>
</dbReference>
<evidence type="ECO:0000313" key="1">
    <source>
        <dbReference type="EMBL" id="TDQ15184.1"/>
    </source>
</evidence>
<dbReference type="OrthoDB" id="1454071at2"/>
<evidence type="ECO:0000313" key="2">
    <source>
        <dbReference type="Proteomes" id="UP000294535"/>
    </source>
</evidence>
<keyword evidence="2" id="KW-1185">Reference proteome</keyword>
<dbReference type="RefSeq" id="WP_133557362.1">
    <property type="nucleotide sequence ID" value="NZ_SNYF01000008.1"/>
</dbReference>
<dbReference type="Proteomes" id="UP000294535">
    <property type="component" value="Unassembled WGS sequence"/>
</dbReference>
<protein>
    <recommendedName>
        <fullName evidence="3">YozE SAM-like protein</fullName>
    </recommendedName>
</protein>
<dbReference type="AlphaFoldDB" id="A0A4R6T5D6"/>
<accession>A0A4R6T5D6</accession>